<evidence type="ECO:0000313" key="2">
    <source>
        <dbReference type="Proteomes" id="UP000269396"/>
    </source>
</evidence>
<dbReference type="STRING" id="31246.A0A183PH00"/>
<gene>
    <name evidence="1" type="ORF">SMTD_LOCUS13635</name>
</gene>
<dbReference type="EMBL" id="UZAL01033730">
    <property type="protein sequence ID" value="VDP64012.1"/>
    <property type="molecule type" value="Genomic_DNA"/>
</dbReference>
<organism evidence="1 2">
    <name type="scientific">Schistosoma mattheei</name>
    <dbReference type="NCBI Taxonomy" id="31246"/>
    <lineage>
        <taxon>Eukaryota</taxon>
        <taxon>Metazoa</taxon>
        <taxon>Spiralia</taxon>
        <taxon>Lophotrochozoa</taxon>
        <taxon>Platyhelminthes</taxon>
        <taxon>Trematoda</taxon>
        <taxon>Digenea</taxon>
        <taxon>Strigeidida</taxon>
        <taxon>Schistosomatoidea</taxon>
        <taxon>Schistosomatidae</taxon>
        <taxon>Schistosoma</taxon>
    </lineage>
</organism>
<accession>A0A183PH00</accession>
<keyword evidence="2" id="KW-1185">Reference proteome</keyword>
<evidence type="ECO:0000313" key="1">
    <source>
        <dbReference type="EMBL" id="VDP64012.1"/>
    </source>
</evidence>
<dbReference type="AlphaFoldDB" id="A0A183PH00"/>
<protein>
    <submittedName>
        <fullName evidence="1">Uncharacterized protein</fullName>
    </submittedName>
</protein>
<proteinExistence type="predicted"/>
<reference evidence="1 2" key="1">
    <citation type="submission" date="2018-11" db="EMBL/GenBank/DDBJ databases">
        <authorList>
            <consortium name="Pathogen Informatics"/>
        </authorList>
    </citation>
    <scope>NUCLEOTIDE SEQUENCE [LARGE SCALE GENOMIC DNA]</scope>
    <source>
        <strain>Denwood</strain>
        <strain evidence="2">Zambia</strain>
    </source>
</reference>
<sequence>MLLCSDHKDKDAQHTQGAALMLSKEAHKALIGWTFHGLRIIKAPLTTKKEEITMNVIQCCAITNDSNEETFTSEGKHGIRWAACMQLDDLDFEDDLALLSHTQQQMQVKTASVAVASATKKAIKASERGAVGLPSLPLQLSWLSISNTNVVSDSNNVKDKQVEKDKFIYEPTLNNKINFPGVNLLLSRFSHRYITIILCKPLTTSDLEYTQSLKVANNKRLLKPK</sequence>
<name>A0A183PH00_9TREM</name>
<dbReference type="Proteomes" id="UP000269396">
    <property type="component" value="Unassembled WGS sequence"/>
</dbReference>